<dbReference type="AlphaFoldDB" id="A0A336MMN6"/>
<reference evidence="2" key="1">
    <citation type="submission" date="2018-07" db="EMBL/GenBank/DDBJ databases">
        <authorList>
            <person name="Quirk P.G."/>
            <person name="Krulwich T.A."/>
        </authorList>
    </citation>
    <scope>NUCLEOTIDE SEQUENCE</scope>
</reference>
<keyword evidence="1" id="KW-0812">Transmembrane</keyword>
<name>A0A336MMN6_CULSO</name>
<organism evidence="2">
    <name type="scientific">Culicoides sonorensis</name>
    <name type="common">Biting midge</name>
    <dbReference type="NCBI Taxonomy" id="179676"/>
    <lineage>
        <taxon>Eukaryota</taxon>
        <taxon>Metazoa</taxon>
        <taxon>Ecdysozoa</taxon>
        <taxon>Arthropoda</taxon>
        <taxon>Hexapoda</taxon>
        <taxon>Insecta</taxon>
        <taxon>Pterygota</taxon>
        <taxon>Neoptera</taxon>
        <taxon>Endopterygota</taxon>
        <taxon>Diptera</taxon>
        <taxon>Nematocera</taxon>
        <taxon>Chironomoidea</taxon>
        <taxon>Ceratopogonidae</taxon>
        <taxon>Ceratopogoninae</taxon>
        <taxon>Culicoides</taxon>
        <taxon>Monoculicoides</taxon>
    </lineage>
</organism>
<evidence type="ECO:0000313" key="2">
    <source>
        <dbReference type="EMBL" id="SSX31260.1"/>
    </source>
</evidence>
<evidence type="ECO:0000256" key="1">
    <source>
        <dbReference type="SAM" id="Phobius"/>
    </source>
</evidence>
<keyword evidence="1" id="KW-0472">Membrane</keyword>
<dbReference type="EMBL" id="UFQT01001632">
    <property type="protein sequence ID" value="SSX31260.1"/>
    <property type="molecule type" value="Genomic_DNA"/>
</dbReference>
<keyword evidence="1" id="KW-1133">Transmembrane helix</keyword>
<protein>
    <submittedName>
        <fullName evidence="2">CSON003467 protein</fullName>
    </submittedName>
</protein>
<proteinExistence type="predicted"/>
<sequence length="114" mass="13216">MNTEEGWTKLISNKKLPTFMNFFCNSSSSVKSYLFSAYVCPLYITCATVLDSVYICLCFYLHVYTVELVRCTLTEVFEPRNNFKKSDALLLCTVARVMPFLNHTEKKRTARSRL</sequence>
<feature type="transmembrane region" description="Helical" evidence="1">
    <location>
        <begin position="35"/>
        <end position="61"/>
    </location>
</feature>
<gene>
    <name evidence="2" type="primary">CSON003467</name>
</gene>
<accession>A0A336MMN6</accession>
<dbReference type="VEuPathDB" id="VectorBase:CSON003467"/>